<evidence type="ECO:0000256" key="1">
    <source>
        <dbReference type="SAM" id="MobiDB-lite"/>
    </source>
</evidence>
<proteinExistence type="predicted"/>
<gene>
    <name evidence="2" type="ORF">EPR50_G00090330</name>
</gene>
<feature type="compositionally biased region" description="Polar residues" evidence="1">
    <location>
        <begin position="13"/>
        <end position="26"/>
    </location>
</feature>
<protein>
    <submittedName>
        <fullName evidence="2">Uncharacterized protein</fullName>
    </submittedName>
</protein>
<comment type="caution">
    <text evidence="2">The sequence shown here is derived from an EMBL/GenBank/DDBJ whole genome shotgun (WGS) entry which is preliminary data.</text>
</comment>
<evidence type="ECO:0000313" key="3">
    <source>
        <dbReference type="Proteomes" id="UP000295070"/>
    </source>
</evidence>
<sequence>MGAGFSSHDVPSFPTTNNPVTSTSWRSDVDGRGYYWWARRSSETKRCGVFVNNRINKLTEIPKSSRAKSRFISD</sequence>
<feature type="region of interest" description="Disordered" evidence="1">
    <location>
        <begin position="1"/>
        <end position="27"/>
    </location>
</feature>
<dbReference type="Proteomes" id="UP000295070">
    <property type="component" value="Chromosome 8"/>
</dbReference>
<keyword evidence="3" id="KW-1185">Reference proteome</keyword>
<accession>A0A484D3M5</accession>
<dbReference type="EMBL" id="SCKG01000008">
    <property type="protein sequence ID" value="TDH09918.1"/>
    <property type="molecule type" value="Genomic_DNA"/>
</dbReference>
<organism evidence="2 3">
    <name type="scientific">Perca flavescens</name>
    <name type="common">American yellow perch</name>
    <name type="synonym">Morone flavescens</name>
    <dbReference type="NCBI Taxonomy" id="8167"/>
    <lineage>
        <taxon>Eukaryota</taxon>
        <taxon>Metazoa</taxon>
        <taxon>Chordata</taxon>
        <taxon>Craniata</taxon>
        <taxon>Vertebrata</taxon>
        <taxon>Euteleostomi</taxon>
        <taxon>Actinopterygii</taxon>
        <taxon>Neopterygii</taxon>
        <taxon>Teleostei</taxon>
        <taxon>Neoteleostei</taxon>
        <taxon>Acanthomorphata</taxon>
        <taxon>Eupercaria</taxon>
        <taxon>Perciformes</taxon>
        <taxon>Percoidei</taxon>
        <taxon>Percidae</taxon>
        <taxon>Percinae</taxon>
        <taxon>Perca</taxon>
    </lineage>
</organism>
<name>A0A484D3M5_PERFV</name>
<dbReference type="AlphaFoldDB" id="A0A484D3M5"/>
<evidence type="ECO:0000313" key="2">
    <source>
        <dbReference type="EMBL" id="TDH09918.1"/>
    </source>
</evidence>
<reference evidence="2 3" key="1">
    <citation type="submission" date="2019-01" db="EMBL/GenBank/DDBJ databases">
        <title>A chromosome-scale genome assembly of the yellow perch, Perca flavescens.</title>
        <authorList>
            <person name="Feron R."/>
            <person name="Morvezen R."/>
            <person name="Bestin A."/>
            <person name="Haffray P."/>
            <person name="Klopp C."/>
            <person name="Zahm M."/>
            <person name="Cabau C."/>
            <person name="Roques C."/>
            <person name="Donnadieu C."/>
            <person name="Bouchez O."/>
            <person name="Christie M."/>
            <person name="Larson W."/>
            <person name="Guiguen Y."/>
        </authorList>
    </citation>
    <scope>NUCLEOTIDE SEQUENCE [LARGE SCALE GENOMIC DNA]</scope>
    <source>
        <strain evidence="2">YP-PL-M2</strain>
        <tissue evidence="2">Blood</tissue>
    </source>
</reference>